<dbReference type="GO" id="GO:0001525">
    <property type="term" value="P:angiogenesis"/>
    <property type="evidence" value="ECO:0007669"/>
    <property type="project" value="TreeGrafter"/>
</dbReference>
<organism evidence="10 11">
    <name type="scientific">Maylandia zebra</name>
    <name type="common">zebra mbuna</name>
    <dbReference type="NCBI Taxonomy" id="106582"/>
    <lineage>
        <taxon>Eukaryota</taxon>
        <taxon>Metazoa</taxon>
        <taxon>Chordata</taxon>
        <taxon>Craniata</taxon>
        <taxon>Vertebrata</taxon>
        <taxon>Euteleostomi</taxon>
        <taxon>Actinopterygii</taxon>
        <taxon>Neopterygii</taxon>
        <taxon>Teleostei</taxon>
        <taxon>Neoteleostei</taxon>
        <taxon>Acanthomorphata</taxon>
        <taxon>Ovalentaria</taxon>
        <taxon>Cichlomorphae</taxon>
        <taxon>Cichliformes</taxon>
        <taxon>Cichlidae</taxon>
        <taxon>African cichlids</taxon>
        <taxon>Pseudocrenilabrinae</taxon>
        <taxon>Haplochromini</taxon>
        <taxon>Maylandia</taxon>
        <taxon>Maylandia zebra complex</taxon>
    </lineage>
</organism>
<dbReference type="GO" id="GO:0005576">
    <property type="term" value="C:extracellular region"/>
    <property type="evidence" value="ECO:0007669"/>
    <property type="project" value="UniProtKB-SubCell"/>
</dbReference>
<dbReference type="GO" id="GO:0003676">
    <property type="term" value="F:nucleic acid binding"/>
    <property type="evidence" value="ECO:0007669"/>
    <property type="project" value="InterPro"/>
</dbReference>
<dbReference type="GO" id="GO:0004519">
    <property type="term" value="F:endonuclease activity"/>
    <property type="evidence" value="ECO:0007669"/>
    <property type="project" value="UniProtKB-KW"/>
</dbReference>
<comment type="subcellular location">
    <subcellularLocation>
        <location evidence="1">Secreted</location>
    </subcellularLocation>
</comment>
<dbReference type="GO" id="GO:0016787">
    <property type="term" value="F:hydrolase activity"/>
    <property type="evidence" value="ECO:0007669"/>
    <property type="project" value="UniProtKB-KW"/>
</dbReference>
<feature type="domain" description="Ribonuclease A-domain" evidence="9">
    <location>
        <begin position="34"/>
        <end position="144"/>
    </location>
</feature>
<keyword evidence="7" id="KW-1015">Disulfide bond</keyword>
<dbReference type="InterPro" id="IPR036816">
    <property type="entry name" value="RNaseA-like_dom_sf"/>
</dbReference>
<accession>A0A3P9B2L9</accession>
<protein>
    <recommendedName>
        <fullName evidence="9">Ribonuclease A-domain domain-containing protein</fullName>
    </recommendedName>
</protein>
<dbReference type="PANTHER" id="PTHR11437:SF10">
    <property type="entry name" value="ANGIOGENIN-RELATED"/>
    <property type="match status" value="1"/>
</dbReference>
<evidence type="ECO:0000313" key="11">
    <source>
        <dbReference type="Proteomes" id="UP000265160"/>
    </source>
</evidence>
<dbReference type="SUPFAM" id="SSF54076">
    <property type="entry name" value="RNase A-like"/>
    <property type="match status" value="1"/>
</dbReference>
<keyword evidence="8" id="KW-0732">Signal</keyword>
<proteinExistence type="inferred from homology"/>
<dbReference type="Proteomes" id="UP000265160">
    <property type="component" value="Unplaced"/>
</dbReference>
<evidence type="ECO:0000256" key="7">
    <source>
        <dbReference type="ARBA" id="ARBA00023157"/>
    </source>
</evidence>
<dbReference type="AlphaFoldDB" id="A0A3P9B2L9"/>
<dbReference type="STRING" id="106582.ENSMZEP00005004160"/>
<keyword evidence="3" id="KW-0964">Secreted</keyword>
<feature type="chain" id="PRO_5017851353" description="Ribonuclease A-domain domain-containing protein" evidence="8">
    <location>
        <begin position="20"/>
        <end position="156"/>
    </location>
</feature>
<dbReference type="PROSITE" id="PS00127">
    <property type="entry name" value="RNASE_PANCREATIC"/>
    <property type="match status" value="1"/>
</dbReference>
<dbReference type="PANTHER" id="PTHR11437">
    <property type="entry name" value="RIBONUCLEASE"/>
    <property type="match status" value="1"/>
</dbReference>
<evidence type="ECO:0000256" key="1">
    <source>
        <dbReference type="ARBA" id="ARBA00004613"/>
    </source>
</evidence>
<comment type="similarity">
    <text evidence="2 8">Belongs to the pancreatic ribonuclease family.</text>
</comment>
<dbReference type="Pfam" id="PF00074">
    <property type="entry name" value="RnaseA"/>
    <property type="match status" value="1"/>
</dbReference>
<evidence type="ECO:0000259" key="9">
    <source>
        <dbReference type="SMART" id="SM00092"/>
    </source>
</evidence>
<evidence type="ECO:0000256" key="5">
    <source>
        <dbReference type="ARBA" id="ARBA00022759"/>
    </source>
</evidence>
<evidence type="ECO:0000256" key="6">
    <source>
        <dbReference type="ARBA" id="ARBA00022801"/>
    </source>
</evidence>
<evidence type="ECO:0000313" key="10">
    <source>
        <dbReference type="Ensembl" id="ENSMZEP00005004160.1"/>
    </source>
</evidence>
<name>A0A3P9B2L9_9CICH</name>
<dbReference type="GO" id="GO:0004540">
    <property type="term" value="F:RNA nuclease activity"/>
    <property type="evidence" value="ECO:0007669"/>
    <property type="project" value="TreeGrafter"/>
</dbReference>
<keyword evidence="6 8" id="KW-0378">Hydrolase</keyword>
<dbReference type="SMART" id="SM00092">
    <property type="entry name" value="RNAse_Pc"/>
    <property type="match status" value="1"/>
</dbReference>
<keyword evidence="5 8" id="KW-0255">Endonuclease</keyword>
<evidence type="ECO:0000256" key="2">
    <source>
        <dbReference type="ARBA" id="ARBA00005600"/>
    </source>
</evidence>
<evidence type="ECO:0000256" key="8">
    <source>
        <dbReference type="RuleBase" id="RU000651"/>
    </source>
</evidence>
<sequence>MRILFTCLLLVLLFATGLSKPANLQTKPMVKRQNETPYEKFRRQHIDARMSVKKCDAEIKSKQIYNVDNSCKDANTFILSDDEQVKAICNGQGRCDPRSGMTERTAKFRIVICEVKNDGARKPKCQYKVDTSSVIWKNFLTKNFLIVCPKIKKKTK</sequence>
<evidence type="ECO:0000256" key="4">
    <source>
        <dbReference type="ARBA" id="ARBA00022722"/>
    </source>
</evidence>
<dbReference type="Gene3D" id="3.10.130.10">
    <property type="entry name" value="Ribonuclease A-like domain"/>
    <property type="match status" value="1"/>
</dbReference>
<dbReference type="InterPro" id="IPR001427">
    <property type="entry name" value="RNaseA"/>
</dbReference>
<keyword evidence="11" id="KW-1185">Reference proteome</keyword>
<dbReference type="InterPro" id="IPR023412">
    <property type="entry name" value="RNaseA_domain"/>
</dbReference>
<dbReference type="GO" id="GO:0050830">
    <property type="term" value="P:defense response to Gram-positive bacterium"/>
    <property type="evidence" value="ECO:0007669"/>
    <property type="project" value="TreeGrafter"/>
</dbReference>
<feature type="signal peptide" evidence="8">
    <location>
        <begin position="1"/>
        <end position="19"/>
    </location>
</feature>
<dbReference type="InterPro" id="IPR023411">
    <property type="entry name" value="RNaseA_AS"/>
</dbReference>
<reference evidence="10" key="2">
    <citation type="submission" date="2025-09" db="UniProtKB">
        <authorList>
            <consortium name="Ensembl"/>
        </authorList>
    </citation>
    <scope>IDENTIFICATION</scope>
</reference>
<dbReference type="GeneTree" id="ENSGT01150000288425"/>
<evidence type="ECO:0000256" key="3">
    <source>
        <dbReference type="ARBA" id="ARBA00022525"/>
    </source>
</evidence>
<reference evidence="10" key="1">
    <citation type="submission" date="2025-08" db="UniProtKB">
        <authorList>
            <consortium name="Ensembl"/>
        </authorList>
    </citation>
    <scope>IDENTIFICATION</scope>
</reference>
<dbReference type="Ensembl" id="ENSMZET00005004331.1">
    <property type="protein sequence ID" value="ENSMZEP00005004160.1"/>
    <property type="gene ID" value="ENSMZEG00005003223.1"/>
</dbReference>
<dbReference type="GO" id="GO:0050829">
    <property type="term" value="P:defense response to Gram-negative bacterium"/>
    <property type="evidence" value="ECO:0007669"/>
    <property type="project" value="TreeGrafter"/>
</dbReference>
<keyword evidence="4 8" id="KW-0540">Nuclease</keyword>